<keyword evidence="5" id="KW-1185">Reference proteome</keyword>
<proteinExistence type="predicted"/>
<evidence type="ECO:0000256" key="1">
    <source>
        <dbReference type="SAM" id="Phobius"/>
    </source>
</evidence>
<dbReference type="STRING" id="1434701.SAMN05443634_103175"/>
<feature type="transmembrane region" description="Helical" evidence="1">
    <location>
        <begin position="73"/>
        <end position="91"/>
    </location>
</feature>
<keyword evidence="1" id="KW-1133">Transmembrane helix</keyword>
<reference evidence="5" key="4">
    <citation type="journal article" date="2019" name="Int. J. Syst. Evol. Microbiol.">
        <title>The Global Catalogue of Microorganisms (GCM) 10K type strain sequencing project: providing services to taxonomists for standard genome sequencing and annotation.</title>
        <authorList>
            <consortium name="The Broad Institute Genomics Platform"/>
            <consortium name="The Broad Institute Genome Sequencing Center for Infectious Disease"/>
            <person name="Wu L."/>
            <person name="Ma J."/>
        </authorList>
    </citation>
    <scope>NUCLEOTIDE SEQUENCE [LARGE SCALE GENOMIC DNA]</scope>
    <source>
        <strain evidence="5">CGMCC 1.12707</strain>
    </source>
</reference>
<organism evidence="3 4">
    <name type="scientific">Chishuiella changwenlii</name>
    <dbReference type="NCBI Taxonomy" id="1434701"/>
    <lineage>
        <taxon>Bacteria</taxon>
        <taxon>Pseudomonadati</taxon>
        <taxon>Bacteroidota</taxon>
        <taxon>Flavobacteriia</taxon>
        <taxon>Flavobacteriales</taxon>
        <taxon>Weeksellaceae</taxon>
        <taxon>Chishuiella</taxon>
    </lineage>
</organism>
<dbReference type="Proteomes" id="UP000184120">
    <property type="component" value="Unassembled WGS sequence"/>
</dbReference>
<evidence type="ECO:0000313" key="5">
    <source>
        <dbReference type="Proteomes" id="UP000650994"/>
    </source>
</evidence>
<evidence type="ECO:0000313" key="2">
    <source>
        <dbReference type="EMBL" id="GGF01914.1"/>
    </source>
</evidence>
<dbReference type="EMBL" id="BMFL01000012">
    <property type="protein sequence ID" value="GGF01914.1"/>
    <property type="molecule type" value="Genomic_DNA"/>
</dbReference>
<dbReference type="OrthoDB" id="5491447at2"/>
<reference evidence="2" key="1">
    <citation type="journal article" date="2014" name="Int. J. Syst. Evol. Microbiol.">
        <title>Complete genome of a new Firmicutes species belonging to the dominant human colonic microbiota ('Ruminococcus bicirculans') reveals two chromosomes and a selective capacity to utilize plant glucans.</title>
        <authorList>
            <consortium name="NISC Comparative Sequencing Program"/>
            <person name="Wegmann U."/>
            <person name="Louis P."/>
            <person name="Goesmann A."/>
            <person name="Henrissat B."/>
            <person name="Duncan S.H."/>
            <person name="Flint H.J."/>
        </authorList>
    </citation>
    <scope>NUCLEOTIDE SEQUENCE</scope>
    <source>
        <strain evidence="2">CGMCC 1.12707</strain>
    </source>
</reference>
<evidence type="ECO:0008006" key="6">
    <source>
        <dbReference type="Google" id="ProtNLM"/>
    </source>
</evidence>
<dbReference type="RefSeq" id="WP_072930113.1">
    <property type="nucleotide sequence ID" value="NZ_BMFL01000012.1"/>
</dbReference>
<dbReference type="EMBL" id="FRBH01000003">
    <property type="protein sequence ID" value="SHK76050.1"/>
    <property type="molecule type" value="Genomic_DNA"/>
</dbReference>
<gene>
    <name evidence="2" type="ORF">GCM10010984_19250</name>
    <name evidence="3" type="ORF">SAMN05443634_103175</name>
</gene>
<reference evidence="4" key="2">
    <citation type="submission" date="2016-11" db="EMBL/GenBank/DDBJ databases">
        <authorList>
            <person name="Varghese N."/>
            <person name="Submissions S."/>
        </authorList>
    </citation>
    <scope>NUCLEOTIDE SEQUENCE [LARGE SCALE GENOMIC DNA]</scope>
    <source>
        <strain evidence="4">DSM 27989</strain>
    </source>
</reference>
<dbReference type="AlphaFoldDB" id="A0A1M6V3N0"/>
<accession>A0A1M6V3N0</accession>
<sequence length="217" mass="25968">MKQHRLLFSFLFFTNQCLLFAQAKTEEFNQFKEKYSSNKFDYTEKPPKEVEPGFFMKILQVIFQVLASLPWTFIFYAVIGLLLIMIAYSIYKNGSFLKSNAKKIYSDSDFDYIEENLAYIDLNHLINKAENEGNFPLAIRYLHYQSLQILNEKGLIEWDPKKTNQQLINQIEDENNRITFRQNTKIFNQVWFGEFEIDAEKYQTFKGMFNQFNQNLR</sequence>
<keyword evidence="1" id="KW-0812">Transmembrane</keyword>
<evidence type="ECO:0000313" key="4">
    <source>
        <dbReference type="Proteomes" id="UP000184120"/>
    </source>
</evidence>
<evidence type="ECO:0000313" key="3">
    <source>
        <dbReference type="EMBL" id="SHK76050.1"/>
    </source>
</evidence>
<name>A0A1M6V3N0_9FLAO</name>
<dbReference type="Proteomes" id="UP000650994">
    <property type="component" value="Unassembled WGS sequence"/>
</dbReference>
<keyword evidence="1" id="KW-0472">Membrane</keyword>
<reference evidence="2" key="5">
    <citation type="submission" date="2024-05" db="EMBL/GenBank/DDBJ databases">
        <authorList>
            <person name="Sun Q."/>
            <person name="Zhou Y."/>
        </authorList>
    </citation>
    <scope>NUCLEOTIDE SEQUENCE</scope>
    <source>
        <strain evidence="2">CGMCC 1.12707</strain>
    </source>
</reference>
<protein>
    <recommendedName>
        <fullName evidence="6">DUF4129 domain-containing protein</fullName>
    </recommendedName>
</protein>
<reference evidence="3" key="3">
    <citation type="submission" date="2016-11" db="EMBL/GenBank/DDBJ databases">
        <authorList>
            <person name="Jaros S."/>
            <person name="Januszkiewicz K."/>
            <person name="Wedrychowicz H."/>
        </authorList>
    </citation>
    <scope>NUCLEOTIDE SEQUENCE [LARGE SCALE GENOMIC DNA]</scope>
    <source>
        <strain evidence="3">DSM 27989</strain>
    </source>
</reference>